<feature type="binding site" evidence="9">
    <location>
        <position position="311"/>
    </location>
    <ligand>
        <name>DNA</name>
        <dbReference type="ChEBI" id="CHEBI:16991"/>
    </ligand>
</feature>
<dbReference type="PANTHER" id="PTHR42848:SF1">
    <property type="entry name" value="HOLLIDAY JUNCTION BRANCH MIGRATION COMPLEX SUBUNIT RUVB"/>
    <property type="match status" value="1"/>
</dbReference>
<gene>
    <name evidence="9" type="primary">ruvB</name>
    <name evidence="11" type="ORF">SCARUB_02574</name>
</gene>
<dbReference type="InterPro" id="IPR036388">
    <property type="entry name" value="WH-like_DNA-bd_sf"/>
</dbReference>
<name>A0A1E3X9M3_9BACT</name>
<keyword evidence="11" id="KW-0347">Helicase</keyword>
<keyword evidence="6 9" id="KW-0238">DNA-binding</keyword>
<dbReference type="GO" id="GO:0006281">
    <property type="term" value="P:DNA repair"/>
    <property type="evidence" value="ECO:0007669"/>
    <property type="project" value="UniProtKB-UniRule"/>
</dbReference>
<proteinExistence type="inferred from homology"/>
<dbReference type="Proteomes" id="UP000094056">
    <property type="component" value="Unassembled WGS sequence"/>
</dbReference>
<feature type="binding site" evidence="9">
    <location>
        <position position="22"/>
    </location>
    <ligand>
        <name>ATP</name>
        <dbReference type="ChEBI" id="CHEBI:30616"/>
    </ligand>
</feature>
<evidence type="ECO:0000256" key="1">
    <source>
        <dbReference type="ARBA" id="ARBA00022490"/>
    </source>
</evidence>
<dbReference type="InterPro" id="IPR008824">
    <property type="entry name" value="RuvB-like_N"/>
</dbReference>
<comment type="similarity">
    <text evidence="9">Belongs to the RuvB family.</text>
</comment>
<dbReference type="InterPro" id="IPR036390">
    <property type="entry name" value="WH_DNA-bd_sf"/>
</dbReference>
<comment type="function">
    <text evidence="9">The RuvA-RuvB-RuvC complex processes Holliday junction (HJ) DNA during genetic recombination and DNA repair, while the RuvA-RuvB complex plays an important role in the rescue of blocked DNA replication forks via replication fork reversal (RFR). RuvA specifically binds to HJ cruciform DNA, conferring on it an open structure. The RuvB hexamer acts as an ATP-dependent pump, pulling dsDNA into and through the RuvAB complex. RuvB forms 2 homohexamers on either side of HJ DNA bound by 1 or 2 RuvA tetramers; 4 subunits per hexamer contact DNA at a time. Coordinated motions by a converter formed by DNA-disengaged RuvB subunits stimulates ATP hydrolysis and nucleotide exchange. Immobilization of the converter enables RuvB to convert the ATP-contained energy into a lever motion, pulling 2 nucleotides of DNA out of the RuvA tetramer per ATP hydrolyzed, thus driving DNA branch migration. The RuvB motors rotate together with the DNA substrate, which together with the progressing nucleotide cycle form the mechanistic basis for DNA recombination by continuous HJ branch migration. Branch migration allows RuvC to scan DNA until it finds its consensus sequence, where it cleaves and resolves cruciform DNA.</text>
</comment>
<evidence type="ECO:0000256" key="6">
    <source>
        <dbReference type="ARBA" id="ARBA00023125"/>
    </source>
</evidence>
<dbReference type="GO" id="GO:0006310">
    <property type="term" value="P:DNA recombination"/>
    <property type="evidence" value="ECO:0007669"/>
    <property type="project" value="UniProtKB-UniRule"/>
</dbReference>
<dbReference type="GO" id="GO:0048476">
    <property type="term" value="C:Holliday junction resolvase complex"/>
    <property type="evidence" value="ECO:0007669"/>
    <property type="project" value="UniProtKB-UniRule"/>
</dbReference>
<evidence type="ECO:0000313" key="11">
    <source>
        <dbReference type="EMBL" id="ODS32326.1"/>
    </source>
</evidence>
<dbReference type="SUPFAM" id="SSF46785">
    <property type="entry name" value="Winged helix' DNA-binding domain"/>
    <property type="match status" value="1"/>
</dbReference>
<dbReference type="GO" id="GO:0000400">
    <property type="term" value="F:four-way junction DNA binding"/>
    <property type="evidence" value="ECO:0007669"/>
    <property type="project" value="UniProtKB-UniRule"/>
</dbReference>
<evidence type="ECO:0000256" key="3">
    <source>
        <dbReference type="ARBA" id="ARBA00022763"/>
    </source>
</evidence>
<keyword evidence="8 9" id="KW-0234">DNA repair</keyword>
<comment type="subunit">
    <text evidence="9">Homohexamer. Forms an RuvA(8)-RuvB(12)-Holliday junction (HJ) complex. HJ DNA is sandwiched between 2 RuvA tetramers; dsDNA enters through RuvA and exits via RuvB. An RuvB hexamer assembles on each DNA strand where it exits the tetramer. Each RuvB hexamer is contacted by two RuvA subunits (via domain III) on 2 adjacent RuvB subunits; this complex drives branch migration. In the full resolvosome a probable DNA-RuvA(4)-RuvB(12)-RuvC(2) complex forms which resolves the HJ.</text>
</comment>
<dbReference type="Gene3D" id="3.40.50.300">
    <property type="entry name" value="P-loop containing nucleotide triphosphate hydrolases"/>
    <property type="match status" value="1"/>
</dbReference>
<evidence type="ECO:0000256" key="2">
    <source>
        <dbReference type="ARBA" id="ARBA00022741"/>
    </source>
</evidence>
<feature type="binding site" evidence="9">
    <location>
        <position position="316"/>
    </location>
    <ligand>
        <name>DNA</name>
        <dbReference type="ChEBI" id="CHEBI:16991"/>
    </ligand>
</feature>
<feature type="region of interest" description="Head domain (RuvB-H)" evidence="9">
    <location>
        <begin position="257"/>
        <end position="349"/>
    </location>
</feature>
<feature type="region of interest" description="Small ATPAse domain (RuvB-S)" evidence="9">
    <location>
        <begin position="184"/>
        <end position="254"/>
    </location>
</feature>
<keyword evidence="3 9" id="KW-0227">DNA damage</keyword>
<dbReference type="GO" id="GO:0005524">
    <property type="term" value="F:ATP binding"/>
    <property type="evidence" value="ECO:0007669"/>
    <property type="project" value="UniProtKB-UniRule"/>
</dbReference>
<dbReference type="InterPro" id="IPR041445">
    <property type="entry name" value="AAA_lid_4"/>
</dbReference>
<dbReference type="GO" id="GO:0005737">
    <property type="term" value="C:cytoplasm"/>
    <property type="evidence" value="ECO:0007669"/>
    <property type="project" value="UniProtKB-SubCell"/>
</dbReference>
<comment type="catalytic activity">
    <reaction evidence="9">
        <text>ATP + H2O = ADP + phosphate + H(+)</text>
        <dbReference type="Rhea" id="RHEA:13065"/>
        <dbReference type="ChEBI" id="CHEBI:15377"/>
        <dbReference type="ChEBI" id="CHEBI:15378"/>
        <dbReference type="ChEBI" id="CHEBI:30616"/>
        <dbReference type="ChEBI" id="CHEBI:43474"/>
        <dbReference type="ChEBI" id="CHEBI:456216"/>
    </reaction>
</comment>
<dbReference type="GO" id="GO:0009378">
    <property type="term" value="F:four-way junction helicase activity"/>
    <property type="evidence" value="ECO:0007669"/>
    <property type="project" value="InterPro"/>
</dbReference>
<dbReference type="SUPFAM" id="SSF52540">
    <property type="entry name" value="P-loop containing nucleoside triphosphate hydrolases"/>
    <property type="match status" value="1"/>
</dbReference>
<dbReference type="NCBIfam" id="TIGR00635">
    <property type="entry name" value="ruvB"/>
    <property type="match status" value="1"/>
</dbReference>
<feature type="binding site" evidence="9">
    <location>
        <begin position="130"/>
        <end position="132"/>
    </location>
    <ligand>
        <name>ATP</name>
        <dbReference type="ChEBI" id="CHEBI:30616"/>
    </ligand>
</feature>
<feature type="binding site" evidence="9">
    <location>
        <position position="183"/>
    </location>
    <ligand>
        <name>ATP</name>
        <dbReference type="ChEBI" id="CHEBI:30616"/>
    </ligand>
</feature>
<dbReference type="NCBIfam" id="NF000868">
    <property type="entry name" value="PRK00080.1"/>
    <property type="match status" value="1"/>
</dbReference>
<evidence type="ECO:0000256" key="4">
    <source>
        <dbReference type="ARBA" id="ARBA00022801"/>
    </source>
</evidence>
<dbReference type="EMBL" id="MAYW01000068">
    <property type="protein sequence ID" value="ODS32326.1"/>
    <property type="molecule type" value="Genomic_DNA"/>
</dbReference>
<dbReference type="EC" id="3.6.4.-" evidence="9"/>
<dbReference type="Gene3D" id="1.10.8.60">
    <property type="match status" value="1"/>
</dbReference>
<keyword evidence="2 9" id="KW-0547">Nucleotide-binding</keyword>
<feature type="binding site" evidence="9">
    <location>
        <position position="23"/>
    </location>
    <ligand>
        <name>ATP</name>
        <dbReference type="ChEBI" id="CHEBI:30616"/>
    </ligand>
</feature>
<dbReference type="SMART" id="SM00382">
    <property type="entry name" value="AAA"/>
    <property type="match status" value="1"/>
</dbReference>
<keyword evidence="4 9" id="KW-0378">Hydrolase</keyword>
<evidence type="ECO:0000256" key="7">
    <source>
        <dbReference type="ARBA" id="ARBA00023172"/>
    </source>
</evidence>
<comment type="subcellular location">
    <subcellularLocation>
        <location evidence="9">Cytoplasm</location>
    </subcellularLocation>
</comment>
<reference evidence="11 12" key="1">
    <citation type="submission" date="2016-07" db="EMBL/GenBank/DDBJ databases">
        <title>Draft genome of Scalindua rubra, obtained from a brine-seawater interface in the Red Sea, sheds light on salt adaptation in anammox bacteria.</title>
        <authorList>
            <person name="Speth D.R."/>
            <person name="Lagkouvardos I."/>
            <person name="Wang Y."/>
            <person name="Qian P.-Y."/>
            <person name="Dutilh B.E."/>
            <person name="Jetten M.S."/>
        </authorList>
    </citation>
    <scope>NUCLEOTIDE SEQUENCE [LARGE SCALE GENOMIC DNA]</scope>
    <source>
        <strain evidence="11">BSI-1</strain>
    </source>
</reference>
<feature type="binding site" evidence="9">
    <location>
        <position position="68"/>
    </location>
    <ligand>
        <name>Mg(2+)</name>
        <dbReference type="ChEBI" id="CHEBI:18420"/>
    </ligand>
</feature>
<organism evidence="11 12">
    <name type="scientific">Candidatus Scalindua rubra</name>
    <dbReference type="NCBI Taxonomy" id="1872076"/>
    <lineage>
        <taxon>Bacteria</taxon>
        <taxon>Pseudomonadati</taxon>
        <taxon>Planctomycetota</taxon>
        <taxon>Candidatus Brocadiia</taxon>
        <taxon>Candidatus Brocadiales</taxon>
        <taxon>Candidatus Scalinduaceae</taxon>
        <taxon>Candidatus Scalindua</taxon>
    </lineage>
</organism>
<dbReference type="PATRIC" id="fig|1872076.5.peg.3042"/>
<evidence type="ECO:0000313" key="12">
    <source>
        <dbReference type="Proteomes" id="UP000094056"/>
    </source>
</evidence>
<dbReference type="GO" id="GO:0016887">
    <property type="term" value="F:ATP hydrolysis activity"/>
    <property type="evidence" value="ECO:0007669"/>
    <property type="project" value="RHEA"/>
</dbReference>
<evidence type="ECO:0000256" key="9">
    <source>
        <dbReference type="HAMAP-Rule" id="MF_00016"/>
    </source>
</evidence>
<dbReference type="Pfam" id="PF17864">
    <property type="entry name" value="AAA_lid_4"/>
    <property type="match status" value="1"/>
</dbReference>
<feature type="binding site" evidence="9">
    <location>
        <position position="64"/>
    </location>
    <ligand>
        <name>ATP</name>
        <dbReference type="ChEBI" id="CHEBI:30616"/>
    </ligand>
</feature>
<dbReference type="InterPro" id="IPR008823">
    <property type="entry name" value="RuvB_wg_C"/>
</dbReference>
<dbReference type="InterPro" id="IPR003593">
    <property type="entry name" value="AAA+_ATPase"/>
</dbReference>
<evidence type="ECO:0000259" key="10">
    <source>
        <dbReference type="SMART" id="SM00382"/>
    </source>
</evidence>
<feature type="binding site" evidence="9">
    <location>
        <position position="173"/>
    </location>
    <ligand>
        <name>ATP</name>
        <dbReference type="ChEBI" id="CHEBI:30616"/>
    </ligand>
</feature>
<keyword evidence="5 9" id="KW-0067">ATP-binding</keyword>
<feature type="domain" description="AAA+ ATPase" evidence="10">
    <location>
        <begin position="53"/>
        <end position="181"/>
    </location>
</feature>
<sequence>MSDNNVLSYDSAPEDKNLDITLRPTRFHDFIGQKLIKKNLSIYIEASKKRGDVLDHILFSGPQGLGKTTLSQIIANETNVNLKATSGPVIDKPGDLAGILTNLKHGDIFFIDEIHRLNKTTEEYLYSAMEDYSIDILIDQGPNSRSVKINLPNFTLIGSTTREGLLTSSFRARFGVLERLDYYPWVELKEIAIKSAIILDIEIDEKSAEMIAKSSRGTPRIVNRFIRRIRDVAQVKGSNKITEAIVKLGFKMLGVDKNGVGKMDKKILQTIIQHGGGPIGLKTIAVSVNEQEDTIEEVYEPFLIQKGYLSKTPRGRIATQLAYEYMGHESLARQKDDVGLAGKQSTFFN</sequence>
<dbReference type="CDD" id="cd00009">
    <property type="entry name" value="AAA"/>
    <property type="match status" value="1"/>
</dbReference>
<comment type="domain">
    <text evidence="9">Has 3 domains, the large (RuvB-L) and small ATPase (RuvB-S) domains and the C-terminal head (RuvB-H) domain. The head domain binds DNA, while the ATPase domains jointly bind ATP, ADP or are empty depending on the state of the subunit in the translocation cycle. During a single DNA translocation step the structure of each domain remains the same, but their relative positions change.</text>
</comment>
<dbReference type="PANTHER" id="PTHR42848">
    <property type="match status" value="1"/>
</dbReference>
<dbReference type="AlphaFoldDB" id="A0A1E3X9M3"/>
<dbReference type="HAMAP" id="MF_00016">
    <property type="entry name" value="DNA_HJ_migration_RuvB"/>
    <property type="match status" value="1"/>
</dbReference>
<protein>
    <recommendedName>
        <fullName evidence="9">Holliday junction branch migration complex subunit RuvB</fullName>
        <ecNumber evidence="9">3.6.4.-</ecNumber>
    </recommendedName>
</protein>
<dbReference type="InterPro" id="IPR004605">
    <property type="entry name" value="DNA_helicase_Holl-junc_RuvB"/>
</dbReference>
<keyword evidence="1 9" id="KW-0963">Cytoplasm</keyword>
<dbReference type="InterPro" id="IPR027417">
    <property type="entry name" value="P-loop_NTPase"/>
</dbReference>
<feature type="binding site" evidence="9">
    <location>
        <position position="68"/>
    </location>
    <ligand>
        <name>ATP</name>
        <dbReference type="ChEBI" id="CHEBI:30616"/>
    </ligand>
</feature>
<accession>A0A1E3X9M3</accession>
<dbReference type="Pfam" id="PF05496">
    <property type="entry name" value="RuvB_N"/>
    <property type="match status" value="1"/>
</dbReference>
<comment type="caution">
    <text evidence="9">Lacks conserved residue(s) required for the propagation of feature annotation.</text>
</comment>
<feature type="binding site" evidence="9">
    <location>
        <position position="67"/>
    </location>
    <ligand>
        <name>ATP</name>
        <dbReference type="ChEBI" id="CHEBI:30616"/>
    </ligand>
</feature>
<dbReference type="Gene3D" id="1.10.10.10">
    <property type="entry name" value="Winged helix-like DNA-binding domain superfamily/Winged helix DNA-binding domain"/>
    <property type="match status" value="1"/>
</dbReference>
<feature type="binding site" evidence="9">
    <location>
        <position position="69"/>
    </location>
    <ligand>
        <name>ATP</name>
        <dbReference type="ChEBI" id="CHEBI:30616"/>
    </ligand>
</feature>
<evidence type="ECO:0000256" key="5">
    <source>
        <dbReference type="ARBA" id="ARBA00022840"/>
    </source>
</evidence>
<keyword evidence="7 9" id="KW-0233">DNA recombination</keyword>
<comment type="caution">
    <text evidence="11">The sequence shown here is derived from an EMBL/GenBank/DDBJ whole genome shotgun (WGS) entry which is preliminary data.</text>
</comment>
<feature type="binding site" evidence="9">
    <location>
        <position position="220"/>
    </location>
    <ligand>
        <name>ATP</name>
        <dbReference type="ChEBI" id="CHEBI:30616"/>
    </ligand>
</feature>
<dbReference type="Pfam" id="PF05491">
    <property type="entry name" value="WHD_RuvB"/>
    <property type="match status" value="1"/>
</dbReference>
<evidence type="ECO:0000256" key="8">
    <source>
        <dbReference type="ARBA" id="ARBA00023204"/>
    </source>
</evidence>